<name>A0A4P9WGS7_9FUNG</name>
<keyword evidence="2" id="KW-1185">Reference proteome</keyword>
<evidence type="ECO:0000313" key="2">
    <source>
        <dbReference type="Proteomes" id="UP000269721"/>
    </source>
</evidence>
<gene>
    <name evidence="1" type="ORF">BDK51DRAFT_25769</name>
</gene>
<feature type="non-terminal residue" evidence="1">
    <location>
        <position position="1"/>
    </location>
</feature>
<reference evidence="2" key="1">
    <citation type="journal article" date="2018" name="Nat. Microbiol.">
        <title>Leveraging single-cell genomics to expand the fungal tree of life.</title>
        <authorList>
            <person name="Ahrendt S.R."/>
            <person name="Quandt C.A."/>
            <person name="Ciobanu D."/>
            <person name="Clum A."/>
            <person name="Salamov A."/>
            <person name="Andreopoulos B."/>
            <person name="Cheng J.F."/>
            <person name="Woyke T."/>
            <person name="Pelin A."/>
            <person name="Henrissat B."/>
            <person name="Reynolds N.K."/>
            <person name="Benny G.L."/>
            <person name="Smith M.E."/>
            <person name="James T.Y."/>
            <person name="Grigoriev I.V."/>
        </authorList>
    </citation>
    <scope>NUCLEOTIDE SEQUENCE [LARGE SCALE GENOMIC DNA]</scope>
</reference>
<proteinExistence type="predicted"/>
<evidence type="ECO:0000313" key="1">
    <source>
        <dbReference type="EMBL" id="RKO91914.1"/>
    </source>
</evidence>
<organism evidence="1 2">
    <name type="scientific">Blyttiomyces helicus</name>
    <dbReference type="NCBI Taxonomy" id="388810"/>
    <lineage>
        <taxon>Eukaryota</taxon>
        <taxon>Fungi</taxon>
        <taxon>Fungi incertae sedis</taxon>
        <taxon>Chytridiomycota</taxon>
        <taxon>Chytridiomycota incertae sedis</taxon>
        <taxon>Chytridiomycetes</taxon>
        <taxon>Chytridiomycetes incertae sedis</taxon>
        <taxon>Blyttiomyces</taxon>
    </lineage>
</organism>
<dbReference type="EMBL" id="KZ994848">
    <property type="protein sequence ID" value="RKO91914.1"/>
    <property type="molecule type" value="Genomic_DNA"/>
</dbReference>
<dbReference type="Proteomes" id="UP000269721">
    <property type="component" value="Unassembled WGS sequence"/>
</dbReference>
<accession>A0A4P9WGS7</accession>
<dbReference type="AlphaFoldDB" id="A0A4P9WGS7"/>
<protein>
    <submittedName>
        <fullName evidence="1">Uncharacterized protein</fullName>
    </submittedName>
</protein>
<sequence length="156" mass="17399">THGAMFPEYLLKGTRVVAPNLPPYWENIAGGAVAAAAIAVVMGHLWEIYRLNSSQHFATTGGVHKFHKDVIQSRVRITISHAVHFPHVERLFVLTNASPTPLSQFYASDPAWFLTLVYAPTVLESVMIYQIADMSIPELVYSGTEHIISFDQLHSR</sequence>